<evidence type="ECO:0000313" key="5">
    <source>
        <dbReference type="EMBL" id="CAB4797198.1"/>
    </source>
</evidence>
<reference evidence="8" key="1">
    <citation type="submission" date="2020-05" db="EMBL/GenBank/DDBJ databases">
        <authorList>
            <person name="Chiriac C."/>
            <person name="Salcher M."/>
            <person name="Ghai R."/>
            <person name="Kavagutti S V."/>
        </authorList>
    </citation>
    <scope>NUCLEOTIDE SEQUENCE</scope>
</reference>
<gene>
    <name evidence="1" type="ORF">UFOPK1791_00498</name>
    <name evidence="2" type="ORF">UFOPK2312_00146</name>
    <name evidence="3" type="ORF">UFOPK2802_00905</name>
    <name evidence="4" type="ORF">UFOPK2982_00704</name>
    <name evidence="5" type="ORF">UFOPK3083_00104</name>
    <name evidence="6" type="ORF">UFOPK3783_00063</name>
    <name evidence="7" type="ORF">UFOPK3948_00089</name>
    <name evidence="8" type="ORF">UFOPK4113_00078</name>
</gene>
<evidence type="ECO:0000313" key="1">
    <source>
        <dbReference type="EMBL" id="CAB4589827.1"/>
    </source>
</evidence>
<evidence type="ECO:0000313" key="4">
    <source>
        <dbReference type="EMBL" id="CAB4792858.1"/>
    </source>
</evidence>
<dbReference type="EMBL" id="CAFBNI010000002">
    <property type="protein sequence ID" value="CAB4937007.1"/>
    <property type="molecule type" value="Genomic_DNA"/>
</dbReference>
<dbReference type="EMBL" id="CAEZWY010000007">
    <property type="protein sequence ID" value="CAB4663323.1"/>
    <property type="molecule type" value="Genomic_DNA"/>
</dbReference>
<dbReference type="EMBL" id="CAEZYX010000115">
    <property type="protein sequence ID" value="CAB4747061.1"/>
    <property type="molecule type" value="Genomic_DNA"/>
</dbReference>
<organism evidence="8">
    <name type="scientific">freshwater metagenome</name>
    <dbReference type="NCBI Taxonomy" id="449393"/>
    <lineage>
        <taxon>unclassified sequences</taxon>
        <taxon>metagenomes</taxon>
        <taxon>ecological metagenomes</taxon>
    </lineage>
</organism>
<accession>A0A6J7PP33</accession>
<dbReference type="EMBL" id="CAFBOI010000004">
    <property type="protein sequence ID" value="CAB4970820.1"/>
    <property type="molecule type" value="Genomic_DNA"/>
</dbReference>
<protein>
    <submittedName>
        <fullName evidence="8">Unannotated protein</fullName>
    </submittedName>
</protein>
<evidence type="ECO:0000313" key="2">
    <source>
        <dbReference type="EMBL" id="CAB4663323.1"/>
    </source>
</evidence>
<dbReference type="EMBL" id="CAFAAE010000098">
    <property type="protein sequence ID" value="CAB4792858.1"/>
    <property type="molecule type" value="Genomic_DNA"/>
</dbReference>
<dbReference type="EMBL" id="CAFBPL010000003">
    <property type="protein sequence ID" value="CAB5006968.1"/>
    <property type="molecule type" value="Genomic_DNA"/>
</dbReference>
<name>A0A6J7PP33_9ZZZZ</name>
<dbReference type="EMBL" id="CAFAAT010000004">
    <property type="protein sequence ID" value="CAB4797198.1"/>
    <property type="molecule type" value="Genomic_DNA"/>
</dbReference>
<dbReference type="AlphaFoldDB" id="A0A6J7PP33"/>
<evidence type="ECO:0000313" key="7">
    <source>
        <dbReference type="EMBL" id="CAB4970820.1"/>
    </source>
</evidence>
<evidence type="ECO:0000313" key="8">
    <source>
        <dbReference type="EMBL" id="CAB5006968.1"/>
    </source>
</evidence>
<dbReference type="InterPro" id="IPR021408">
    <property type="entry name" value="DUF3046"/>
</dbReference>
<sequence>MRNTELRRRMSEYFGEDWAPSYAKDIVHAELGGHTVEEALAIGTEPSDIWRAICRHNPDVPKHLI</sequence>
<dbReference type="Pfam" id="PF11248">
    <property type="entry name" value="DUF3046"/>
    <property type="match status" value="1"/>
</dbReference>
<evidence type="ECO:0000313" key="6">
    <source>
        <dbReference type="EMBL" id="CAB4937007.1"/>
    </source>
</evidence>
<evidence type="ECO:0000313" key="3">
    <source>
        <dbReference type="EMBL" id="CAB4747061.1"/>
    </source>
</evidence>
<dbReference type="EMBL" id="CAEZUF010000034">
    <property type="protein sequence ID" value="CAB4589827.1"/>
    <property type="molecule type" value="Genomic_DNA"/>
</dbReference>
<proteinExistence type="predicted"/>